<dbReference type="KEGG" id="bgok:Pr1d_41050"/>
<dbReference type="Proteomes" id="UP000323917">
    <property type="component" value="Chromosome"/>
</dbReference>
<evidence type="ECO:0000313" key="4">
    <source>
        <dbReference type="Proteomes" id="UP000323917"/>
    </source>
</evidence>
<feature type="transmembrane region" description="Helical" evidence="2">
    <location>
        <begin position="350"/>
        <end position="370"/>
    </location>
</feature>
<keyword evidence="4" id="KW-1185">Reference proteome</keyword>
<keyword evidence="2" id="KW-0472">Membrane</keyword>
<evidence type="ECO:0000256" key="1">
    <source>
        <dbReference type="SAM" id="MobiDB-lite"/>
    </source>
</evidence>
<dbReference type="AlphaFoldDB" id="A0A5B9QFU5"/>
<dbReference type="InterPro" id="IPR005625">
    <property type="entry name" value="PepSY-ass_TM"/>
</dbReference>
<reference evidence="3 4" key="1">
    <citation type="submission" date="2019-08" db="EMBL/GenBank/DDBJ databases">
        <title>Deep-cultivation of Planctomycetes and their phenomic and genomic characterization uncovers novel biology.</title>
        <authorList>
            <person name="Wiegand S."/>
            <person name="Jogler M."/>
            <person name="Boedeker C."/>
            <person name="Pinto D."/>
            <person name="Vollmers J."/>
            <person name="Rivas-Marin E."/>
            <person name="Kohn T."/>
            <person name="Peeters S.H."/>
            <person name="Heuer A."/>
            <person name="Rast P."/>
            <person name="Oberbeckmann S."/>
            <person name="Bunk B."/>
            <person name="Jeske O."/>
            <person name="Meyerdierks A."/>
            <person name="Storesund J.E."/>
            <person name="Kallscheuer N."/>
            <person name="Luecker S."/>
            <person name="Lage O.M."/>
            <person name="Pohl T."/>
            <person name="Merkel B.J."/>
            <person name="Hornburger P."/>
            <person name="Mueller R.-W."/>
            <person name="Bruemmer F."/>
            <person name="Labrenz M."/>
            <person name="Spormann A.M."/>
            <person name="Op den Camp H."/>
            <person name="Overmann J."/>
            <person name="Amann R."/>
            <person name="Jetten M.S.M."/>
            <person name="Mascher T."/>
            <person name="Medema M.H."/>
            <person name="Devos D.P."/>
            <person name="Kaster A.-K."/>
            <person name="Ovreas L."/>
            <person name="Rohde M."/>
            <person name="Galperin M.Y."/>
            <person name="Jogler C."/>
        </authorList>
    </citation>
    <scope>NUCLEOTIDE SEQUENCE [LARGE SCALE GENOMIC DNA]</scope>
    <source>
        <strain evidence="3 4">Pr1d</strain>
    </source>
</reference>
<evidence type="ECO:0000313" key="3">
    <source>
        <dbReference type="EMBL" id="QEG36769.1"/>
    </source>
</evidence>
<protein>
    <recommendedName>
        <fullName evidence="5">PepSY-associated TM helix</fullName>
    </recommendedName>
</protein>
<name>A0A5B9QFU5_9BACT</name>
<feature type="transmembrane region" description="Helical" evidence="2">
    <location>
        <begin position="210"/>
        <end position="231"/>
    </location>
</feature>
<dbReference type="PANTHER" id="PTHR34219">
    <property type="entry name" value="IRON-REGULATED INNER MEMBRANE PROTEIN-RELATED"/>
    <property type="match status" value="1"/>
</dbReference>
<dbReference type="EMBL" id="CP042913">
    <property type="protein sequence ID" value="QEG36769.1"/>
    <property type="molecule type" value="Genomic_DNA"/>
</dbReference>
<sequence>MTQSSDTSEKRNSDFERSGSAAKKGVPRSIWFHLHFWLGWITAIPVILVCISGGVLAFESYLRRWEFPEQYDLVADSDPMSVDEVLELYRSAKPKLVVHHLGFPELPTHAYTAYVSMFDDNGKRTGGGFVIANQYTGELTYAGEKFTISGSMKELHRHLAAGEVGRQIVAISSLILAVTCFIGLVLWWPMRGRTFARAWRRGRALDWHNAIGLVTLGPLVIMALTGVLLTYSSHIFPVLDKLQSEPSKPQDPVVEVGEDQEKLPVSVALGEIEKNFPDGKITGVQPTGSSSTPYVFFVNNDGLDYRVCMNPYTGTEMSRDDGRPKGAVSWFRKNYFKYHTLSFNLFTKSLWGTLSVAGGILGMTGVLTSMRRWQRRAKSSSSS</sequence>
<dbReference type="Pfam" id="PF03929">
    <property type="entry name" value="PepSY_TM"/>
    <property type="match status" value="1"/>
</dbReference>
<evidence type="ECO:0000256" key="2">
    <source>
        <dbReference type="SAM" id="Phobius"/>
    </source>
</evidence>
<feature type="compositionally biased region" description="Basic and acidic residues" evidence="1">
    <location>
        <begin position="7"/>
        <end position="17"/>
    </location>
</feature>
<evidence type="ECO:0008006" key="5">
    <source>
        <dbReference type="Google" id="ProtNLM"/>
    </source>
</evidence>
<feature type="region of interest" description="Disordered" evidence="1">
    <location>
        <begin position="1"/>
        <end position="20"/>
    </location>
</feature>
<proteinExistence type="predicted"/>
<gene>
    <name evidence="3" type="ORF">Pr1d_41050</name>
</gene>
<keyword evidence="2" id="KW-0812">Transmembrane</keyword>
<dbReference type="RefSeq" id="WP_168205360.1">
    <property type="nucleotide sequence ID" value="NZ_CP042913.1"/>
</dbReference>
<organism evidence="3 4">
    <name type="scientific">Bythopirellula goksoeyrii</name>
    <dbReference type="NCBI Taxonomy" id="1400387"/>
    <lineage>
        <taxon>Bacteria</taxon>
        <taxon>Pseudomonadati</taxon>
        <taxon>Planctomycetota</taxon>
        <taxon>Planctomycetia</taxon>
        <taxon>Pirellulales</taxon>
        <taxon>Lacipirellulaceae</taxon>
        <taxon>Bythopirellula</taxon>
    </lineage>
</organism>
<dbReference type="PANTHER" id="PTHR34219:SF3">
    <property type="entry name" value="BLL7967 PROTEIN"/>
    <property type="match status" value="1"/>
</dbReference>
<feature type="transmembrane region" description="Helical" evidence="2">
    <location>
        <begin position="168"/>
        <end position="189"/>
    </location>
</feature>
<keyword evidence="2" id="KW-1133">Transmembrane helix</keyword>
<accession>A0A5B9QFU5</accession>
<feature type="transmembrane region" description="Helical" evidence="2">
    <location>
        <begin position="34"/>
        <end position="58"/>
    </location>
</feature>